<dbReference type="Gene3D" id="3.40.50.2300">
    <property type="match status" value="2"/>
</dbReference>
<evidence type="ECO:0000313" key="5">
    <source>
        <dbReference type="EMBL" id="SDJ32816.1"/>
    </source>
</evidence>
<keyword evidence="6" id="KW-1185">Reference proteome</keyword>
<dbReference type="EMBL" id="FNEV01000004">
    <property type="protein sequence ID" value="SDJ32816.1"/>
    <property type="molecule type" value="Genomic_DNA"/>
</dbReference>
<dbReference type="CDD" id="cd01392">
    <property type="entry name" value="HTH_LacI"/>
    <property type="match status" value="1"/>
</dbReference>
<name>A0A1G8SUA6_9BACI</name>
<sequence length="343" mass="38167">MSVTIKDVAKEANVAPSTVSRVIADSPRISPATKKKVRKVMEEMGYYMNYNARVLVSQTTQTIGVVMKHSSSHSFDNPFFSELLSGISKACQENDYSLNLTTGESEEAIFQDVVKMVQGKRVDGIVVLYSKEDDKVVPYLMQQNFPFVMIGKPLVDASNVMYVDNDNVQASNEATDYLIQLGHERIGIVGGEADFEVTKARIEGYEKALATHGCESREEYVKYRRDGSYESTSIVQELLELPEPPTALVVMDDFHALSVITSLKEAGVDVPEEMSIISFNNTIVSRLSSPALTTVDTNADQLGYYSAETLVEKLKKPDMLKRSLVIPTNIIERQSCTERSKIF</sequence>
<reference evidence="6" key="1">
    <citation type="submission" date="2016-10" db="EMBL/GenBank/DDBJ databases">
        <authorList>
            <person name="Varghese N."/>
            <person name="Submissions S."/>
        </authorList>
    </citation>
    <scope>NUCLEOTIDE SEQUENCE [LARGE SCALE GENOMIC DNA]</scope>
    <source>
        <strain evidence="6">DSM 4771</strain>
    </source>
</reference>
<dbReference type="OrthoDB" id="9788209at2"/>
<dbReference type="Proteomes" id="UP000199225">
    <property type="component" value="Unassembled WGS sequence"/>
</dbReference>
<feature type="domain" description="HTH lacI-type" evidence="4">
    <location>
        <begin position="3"/>
        <end position="57"/>
    </location>
</feature>
<accession>A0A1G8SUA6</accession>
<evidence type="ECO:0000259" key="4">
    <source>
        <dbReference type="PROSITE" id="PS50932"/>
    </source>
</evidence>
<dbReference type="STRING" id="86666.SAMN04490247_1531"/>
<dbReference type="Pfam" id="PF13377">
    <property type="entry name" value="Peripla_BP_3"/>
    <property type="match status" value="1"/>
</dbReference>
<dbReference type="GO" id="GO:0000976">
    <property type="term" value="F:transcription cis-regulatory region binding"/>
    <property type="evidence" value="ECO:0007669"/>
    <property type="project" value="TreeGrafter"/>
</dbReference>
<protein>
    <submittedName>
        <fullName evidence="5">DNA-binding transcriptional regulator, LacI/PurR family</fullName>
    </submittedName>
</protein>
<organism evidence="5 6">
    <name type="scientific">Salimicrobium halophilum</name>
    <dbReference type="NCBI Taxonomy" id="86666"/>
    <lineage>
        <taxon>Bacteria</taxon>
        <taxon>Bacillati</taxon>
        <taxon>Bacillota</taxon>
        <taxon>Bacilli</taxon>
        <taxon>Bacillales</taxon>
        <taxon>Bacillaceae</taxon>
        <taxon>Salimicrobium</taxon>
    </lineage>
</organism>
<dbReference type="PROSITE" id="PS50932">
    <property type="entry name" value="HTH_LACI_2"/>
    <property type="match status" value="1"/>
</dbReference>
<evidence type="ECO:0000313" key="6">
    <source>
        <dbReference type="Proteomes" id="UP000199225"/>
    </source>
</evidence>
<dbReference type="GO" id="GO:0003700">
    <property type="term" value="F:DNA-binding transcription factor activity"/>
    <property type="evidence" value="ECO:0007669"/>
    <property type="project" value="TreeGrafter"/>
</dbReference>
<dbReference type="PANTHER" id="PTHR30146">
    <property type="entry name" value="LACI-RELATED TRANSCRIPTIONAL REPRESSOR"/>
    <property type="match status" value="1"/>
</dbReference>
<gene>
    <name evidence="5" type="ORF">SAMN04490247_1531</name>
</gene>
<dbReference type="AlphaFoldDB" id="A0A1G8SUA6"/>
<keyword evidence="3" id="KW-0804">Transcription</keyword>
<dbReference type="SMART" id="SM00354">
    <property type="entry name" value="HTH_LACI"/>
    <property type="match status" value="1"/>
</dbReference>
<dbReference type="InterPro" id="IPR028082">
    <property type="entry name" value="Peripla_BP_I"/>
</dbReference>
<dbReference type="PANTHER" id="PTHR30146:SF109">
    <property type="entry name" value="HTH-TYPE TRANSCRIPTIONAL REGULATOR GALS"/>
    <property type="match status" value="1"/>
</dbReference>
<proteinExistence type="predicted"/>
<keyword evidence="1" id="KW-0805">Transcription regulation</keyword>
<dbReference type="InterPro" id="IPR046335">
    <property type="entry name" value="LacI/GalR-like_sensor"/>
</dbReference>
<dbReference type="CDD" id="cd06294">
    <property type="entry name" value="PBP1_MalR-like"/>
    <property type="match status" value="1"/>
</dbReference>
<dbReference type="Gene3D" id="1.10.260.40">
    <property type="entry name" value="lambda repressor-like DNA-binding domains"/>
    <property type="match status" value="1"/>
</dbReference>
<evidence type="ECO:0000256" key="2">
    <source>
        <dbReference type="ARBA" id="ARBA00023125"/>
    </source>
</evidence>
<evidence type="ECO:0000256" key="1">
    <source>
        <dbReference type="ARBA" id="ARBA00023015"/>
    </source>
</evidence>
<dbReference type="InterPro" id="IPR010982">
    <property type="entry name" value="Lambda_DNA-bd_dom_sf"/>
</dbReference>
<evidence type="ECO:0000256" key="3">
    <source>
        <dbReference type="ARBA" id="ARBA00023163"/>
    </source>
</evidence>
<dbReference type="SUPFAM" id="SSF47413">
    <property type="entry name" value="lambda repressor-like DNA-binding domains"/>
    <property type="match status" value="1"/>
</dbReference>
<dbReference type="InterPro" id="IPR000843">
    <property type="entry name" value="HTH_LacI"/>
</dbReference>
<dbReference type="RefSeq" id="WP_093193284.1">
    <property type="nucleotide sequence ID" value="NZ_FNEV01000004.1"/>
</dbReference>
<dbReference type="Pfam" id="PF00356">
    <property type="entry name" value="LacI"/>
    <property type="match status" value="1"/>
</dbReference>
<dbReference type="SUPFAM" id="SSF53822">
    <property type="entry name" value="Periplasmic binding protein-like I"/>
    <property type="match status" value="1"/>
</dbReference>
<keyword evidence="2 5" id="KW-0238">DNA-binding</keyword>